<evidence type="ECO:0000256" key="4">
    <source>
        <dbReference type="ARBA" id="ARBA00023136"/>
    </source>
</evidence>
<dbReference type="Ensembl" id="ENSOTST00005163004.1">
    <property type="protein sequence ID" value="ENSOTSP00005120871.1"/>
    <property type="gene ID" value="ENSOTSG00005075683.1"/>
</dbReference>
<gene>
    <name evidence="6" type="primary">CAV3</name>
</gene>
<dbReference type="Proteomes" id="UP000694402">
    <property type="component" value="Unassembled WGS sequence"/>
</dbReference>
<protein>
    <submittedName>
        <fullName evidence="6">Uncharacterized protein</fullName>
    </submittedName>
</protein>
<name>A0AAZ3PW59_ONCTS</name>
<dbReference type="InterPro" id="IPR003492">
    <property type="entry name" value="Battenin_disease_Cln3"/>
</dbReference>
<dbReference type="GeneTree" id="ENSGT00390000003249"/>
<dbReference type="AlphaFoldDB" id="A0AAZ3PW59"/>
<dbReference type="PRINTS" id="PR01315">
    <property type="entry name" value="BATTENIN"/>
</dbReference>
<accession>A0AAZ3PW59</accession>
<evidence type="ECO:0000256" key="1">
    <source>
        <dbReference type="ARBA" id="ARBA00004127"/>
    </source>
</evidence>
<reference evidence="6" key="3">
    <citation type="submission" date="2025-09" db="UniProtKB">
        <authorList>
            <consortium name="Ensembl"/>
        </authorList>
    </citation>
    <scope>IDENTIFICATION</scope>
</reference>
<dbReference type="Pfam" id="PF02487">
    <property type="entry name" value="CLN3"/>
    <property type="match status" value="1"/>
</dbReference>
<dbReference type="GO" id="GO:0016020">
    <property type="term" value="C:membrane"/>
    <property type="evidence" value="ECO:0007669"/>
    <property type="project" value="InterPro"/>
</dbReference>
<keyword evidence="3 5" id="KW-1133">Transmembrane helix</keyword>
<sequence length="60" mass="6413">CRPISVVVPPPPTLKLQNTLCILLLGLCNIFAYVVMLSAAHDILKQQGQSAVLLIADLAD</sequence>
<evidence type="ECO:0000313" key="6">
    <source>
        <dbReference type="Ensembl" id="ENSOTSP00005120871.1"/>
    </source>
</evidence>
<reference evidence="7" key="1">
    <citation type="journal article" date="2018" name="PLoS ONE">
        <title>Chinook salmon (Oncorhynchus tshawytscha) genome and transcriptome.</title>
        <authorList>
            <person name="Christensen K.A."/>
            <person name="Leong J.S."/>
            <person name="Sakhrani D."/>
            <person name="Biagi C.A."/>
            <person name="Minkley D.R."/>
            <person name="Withler R.E."/>
            <person name="Rondeau E.B."/>
            <person name="Koop B.F."/>
            <person name="Devlin R.H."/>
        </authorList>
    </citation>
    <scope>NUCLEOTIDE SEQUENCE [LARGE SCALE GENOMIC DNA]</scope>
</reference>
<keyword evidence="4 5" id="KW-0472">Membrane</keyword>
<reference evidence="6" key="2">
    <citation type="submission" date="2025-08" db="UniProtKB">
        <authorList>
            <consortium name="Ensembl"/>
        </authorList>
    </citation>
    <scope>IDENTIFICATION</scope>
</reference>
<evidence type="ECO:0000256" key="2">
    <source>
        <dbReference type="ARBA" id="ARBA00022692"/>
    </source>
</evidence>
<organism evidence="6 7">
    <name type="scientific">Oncorhynchus tshawytscha</name>
    <name type="common">Chinook salmon</name>
    <name type="synonym">Salmo tshawytscha</name>
    <dbReference type="NCBI Taxonomy" id="74940"/>
    <lineage>
        <taxon>Eukaryota</taxon>
        <taxon>Metazoa</taxon>
        <taxon>Chordata</taxon>
        <taxon>Craniata</taxon>
        <taxon>Vertebrata</taxon>
        <taxon>Euteleostomi</taxon>
        <taxon>Actinopterygii</taxon>
        <taxon>Neopterygii</taxon>
        <taxon>Teleostei</taxon>
        <taxon>Protacanthopterygii</taxon>
        <taxon>Salmoniformes</taxon>
        <taxon>Salmonidae</taxon>
        <taxon>Salmoninae</taxon>
        <taxon>Oncorhynchus</taxon>
    </lineage>
</organism>
<feature type="transmembrane region" description="Helical" evidence="5">
    <location>
        <begin position="16"/>
        <end position="40"/>
    </location>
</feature>
<proteinExistence type="predicted"/>
<comment type="subcellular location">
    <subcellularLocation>
        <location evidence="1">Endomembrane system</location>
        <topology evidence="1">Multi-pass membrane protein</topology>
    </subcellularLocation>
</comment>
<evidence type="ECO:0000313" key="7">
    <source>
        <dbReference type="Proteomes" id="UP000694402"/>
    </source>
</evidence>
<keyword evidence="2 5" id="KW-0812">Transmembrane</keyword>
<evidence type="ECO:0000256" key="3">
    <source>
        <dbReference type="ARBA" id="ARBA00022989"/>
    </source>
</evidence>
<evidence type="ECO:0000256" key="5">
    <source>
        <dbReference type="SAM" id="Phobius"/>
    </source>
</evidence>
<keyword evidence="7" id="KW-1185">Reference proteome</keyword>
<dbReference type="GO" id="GO:0012505">
    <property type="term" value="C:endomembrane system"/>
    <property type="evidence" value="ECO:0007669"/>
    <property type="project" value="UniProtKB-SubCell"/>
</dbReference>